<proteinExistence type="predicted"/>
<reference evidence="3" key="1">
    <citation type="submission" date="2014-03" db="EMBL/GenBank/DDBJ databases">
        <title>The Complete Genome Sequence of Bacillus bombyseptieus.</title>
        <authorList>
            <person name="Cheng T."/>
            <person name="Lin P."/>
            <person name="Jin S."/>
            <person name="Wu Y."/>
            <person name="Fu B."/>
            <person name="Long R."/>
            <person name="Liu D."/>
            <person name="Guo Y."/>
            <person name="Peng L."/>
            <person name="Xia Q."/>
        </authorList>
    </citation>
    <scope>NUCLEOTIDE SEQUENCE [LARGE SCALE GENOMIC DNA]</scope>
    <source>
        <strain evidence="3">wang</strain>
        <plasmid evidence="3">pBb</plasmid>
    </source>
</reference>
<organism evidence="2 3">
    <name type="scientific">Bacillus bombysepticus str. Wang</name>
    <dbReference type="NCBI Taxonomy" id="1330043"/>
    <lineage>
        <taxon>Bacteria</taxon>
        <taxon>Bacillati</taxon>
        <taxon>Bacillota</taxon>
        <taxon>Bacilli</taxon>
        <taxon>Bacillales</taxon>
        <taxon>Bacillaceae</taxon>
        <taxon>Bacillus</taxon>
        <taxon>Bacillus cereus group</taxon>
    </lineage>
</organism>
<accession>A0A9W3L6Q4</accession>
<feature type="transmembrane region" description="Helical" evidence="1">
    <location>
        <begin position="68"/>
        <end position="90"/>
    </location>
</feature>
<feature type="transmembrane region" description="Helical" evidence="1">
    <location>
        <begin position="32"/>
        <end position="56"/>
    </location>
</feature>
<evidence type="ECO:0000313" key="2">
    <source>
        <dbReference type="EMBL" id="AHX21984.1"/>
    </source>
</evidence>
<keyword evidence="2" id="KW-0614">Plasmid</keyword>
<evidence type="ECO:0000256" key="1">
    <source>
        <dbReference type="SAM" id="Phobius"/>
    </source>
</evidence>
<geneLocation type="plasmid" evidence="2 3">
    <name>pBb</name>
</geneLocation>
<protein>
    <submittedName>
        <fullName evidence="2">Uncharacterized protein</fullName>
    </submittedName>
</protein>
<dbReference type="AlphaFoldDB" id="A0A9W3L6Q4"/>
<keyword evidence="1" id="KW-0812">Transmembrane</keyword>
<dbReference type="Proteomes" id="UP000031778">
    <property type="component" value="Plasmid pBb"/>
</dbReference>
<dbReference type="KEGG" id="bby:CY96_29710"/>
<keyword evidence="1" id="KW-0472">Membrane</keyword>
<keyword evidence="1" id="KW-1133">Transmembrane helix</keyword>
<sequence>MKKYLFSFVPFVLGLLGILCLLAYNGPGNTTIYILLDISTILIIIGLIVGLALNILNLFRNPTKVDQLIFCVLLTFILLLIILLFLLHFFPTIPK</sequence>
<gene>
    <name evidence="2" type="ORF">CY96_29710</name>
</gene>
<keyword evidence="3" id="KW-1185">Reference proteome</keyword>
<evidence type="ECO:0000313" key="3">
    <source>
        <dbReference type="Proteomes" id="UP000031778"/>
    </source>
</evidence>
<name>A0A9W3L6Q4_9BACI</name>
<dbReference type="EMBL" id="CP007513">
    <property type="protein sequence ID" value="AHX21984.1"/>
    <property type="molecule type" value="Genomic_DNA"/>
</dbReference>
<feature type="transmembrane region" description="Helical" evidence="1">
    <location>
        <begin position="5"/>
        <end position="26"/>
    </location>
</feature>